<evidence type="ECO:0000259" key="1">
    <source>
        <dbReference type="Pfam" id="PF13201"/>
    </source>
</evidence>
<evidence type="ECO:0000313" key="2">
    <source>
        <dbReference type="EMBL" id="MDM8145424.1"/>
    </source>
</evidence>
<gene>
    <name evidence="2" type="ORF">QUW02_05725</name>
</gene>
<reference evidence="3" key="2">
    <citation type="submission" date="2023-07" db="EMBL/GenBank/DDBJ databases">
        <title>Identification and characterization of horizontal gene transfer across gut microbiota members of farm animals based on homology search.</title>
        <authorList>
            <person name="Schwarzerova J."/>
            <person name="Nykrynova M."/>
            <person name="Jureckova K."/>
            <person name="Cejkova D."/>
            <person name="Rychlik I."/>
        </authorList>
    </citation>
    <scope>NUCLEOTIDE SEQUENCE [LARGE SCALE GENOMIC DNA]</scope>
    <source>
        <strain evidence="3">ET4</strain>
    </source>
</reference>
<dbReference type="EMBL" id="JAUDCF010000009">
    <property type="protein sequence ID" value="MDM8145424.1"/>
    <property type="molecule type" value="Genomic_DNA"/>
</dbReference>
<dbReference type="InterPro" id="IPR025112">
    <property type="entry name" value="PCMD"/>
</dbReference>
<evidence type="ECO:0000313" key="3">
    <source>
        <dbReference type="Proteomes" id="UP001228403"/>
    </source>
</evidence>
<dbReference type="Gene3D" id="2.60.40.2340">
    <property type="match status" value="1"/>
</dbReference>
<accession>A0ABT7U4G8</accession>
<organism evidence="2 3">
    <name type="scientific">Bacteroides eggerthii</name>
    <dbReference type="NCBI Taxonomy" id="28111"/>
    <lineage>
        <taxon>Bacteria</taxon>
        <taxon>Pseudomonadati</taxon>
        <taxon>Bacteroidota</taxon>
        <taxon>Bacteroidia</taxon>
        <taxon>Bacteroidales</taxon>
        <taxon>Bacteroidaceae</taxon>
        <taxon>Bacteroides</taxon>
    </lineage>
</organism>
<dbReference type="Gene3D" id="2.60.120.890">
    <property type="entry name" value="BT2081, beta-jelly-roll domain"/>
    <property type="match status" value="1"/>
</dbReference>
<dbReference type="Proteomes" id="UP001228403">
    <property type="component" value="Unassembled WGS sequence"/>
</dbReference>
<comment type="caution">
    <text evidence="2">The sequence shown here is derived from an EMBL/GenBank/DDBJ whole genome shotgun (WGS) entry which is preliminary data.</text>
</comment>
<sequence length="376" mass="41919">MPFCALLATSCIKDEPLNSECDIEVCKVHHEASDTIFYVVSDTLQKVSSVDTVINFYTRSRINPQDLSQVRVTFDLTPGATITPASGSVQDFSQGGVVYTVVSEDKLWSRTYKVRFLPRAVLNPDFDFENVELEQPRERFYIWFAYDQNQKRQDLWATGNSGFALSRSSAKPHEYPSVMLEQGVSGKGVKLETCSTGAFGAMVNMRIAAGNLFLGSFDTQNALKDAMKATRFGVPVNRKPVRFTGYYKFQPGEVFKDRYGIEVPGRVDAPDAYAVLYKNTDENGLPVTLYGDDVLTHKNIVAIARVPEFKVTGISDTSNWEYFDLPLEYKQELDMVRLSNLGYNLAVVFTSSIEGATFCGAVGSTLLIDESAIIYE</sequence>
<dbReference type="InterPro" id="IPR038653">
    <property type="entry name" value="Put_CMD_sf"/>
</dbReference>
<protein>
    <submittedName>
        <fullName evidence="2">PCMD domain-containing protein</fullName>
    </submittedName>
</protein>
<reference evidence="2 3" key="1">
    <citation type="submission" date="2023-06" db="EMBL/GenBank/DDBJ databases">
        <authorList>
            <person name="Zeman M."/>
            <person name="Kubasova T."/>
            <person name="Jahodarova E."/>
            <person name="Nykrynova M."/>
            <person name="Rychlik I."/>
        </authorList>
    </citation>
    <scope>NUCLEOTIDE SEQUENCE [LARGE SCALE GENOMIC DNA]</scope>
    <source>
        <strain evidence="2 3">ET4</strain>
    </source>
</reference>
<name>A0ABT7U4G8_9BACE</name>
<keyword evidence="3" id="KW-1185">Reference proteome</keyword>
<feature type="domain" description="Putative carbohydrate metabolism" evidence="1">
    <location>
        <begin position="127"/>
        <end position="374"/>
    </location>
</feature>
<dbReference type="Pfam" id="PF13201">
    <property type="entry name" value="PCMD"/>
    <property type="match status" value="1"/>
</dbReference>
<proteinExistence type="predicted"/>